<keyword evidence="4 7" id="KW-0812">Transmembrane</keyword>
<keyword evidence="8 10" id="KW-0496">Mitochondrion</keyword>
<dbReference type="PANTHER" id="PTHR11432">
    <property type="entry name" value="NADH DEHYDROGENASE SUBUNIT 1"/>
    <property type="match status" value="1"/>
</dbReference>
<feature type="transmembrane region" description="Helical" evidence="9">
    <location>
        <begin position="111"/>
        <end position="135"/>
    </location>
</feature>
<evidence type="ECO:0000256" key="6">
    <source>
        <dbReference type="ARBA" id="ARBA00023136"/>
    </source>
</evidence>
<keyword evidence="8" id="KW-0830">Ubiquinone</keyword>
<reference evidence="10" key="1">
    <citation type="submission" date="2016-11" db="EMBL/GenBank/DDBJ databases">
        <title>The complete mitochondrial genome of Mexistrophia reticulata Thompson, 2011 (Gastropoda: Stylommatophora: Cerionidae).</title>
        <authorList>
            <person name="Harasewych M.G."/>
            <person name="Gonzalez V.L."/>
            <person name="Windsor A.M."/>
            <person name="Lopez-Vera E."/>
            <person name="Halloran M."/>
        </authorList>
    </citation>
    <scope>NUCLEOTIDE SEQUENCE</scope>
</reference>
<comment type="similarity">
    <text evidence="2 7">Belongs to the complex I subunit 1 family.</text>
</comment>
<evidence type="ECO:0000256" key="1">
    <source>
        <dbReference type="ARBA" id="ARBA00004141"/>
    </source>
</evidence>
<dbReference type="Pfam" id="PF00146">
    <property type="entry name" value="NADHdh"/>
    <property type="match status" value="1"/>
</dbReference>
<feature type="transmembrane region" description="Helical" evidence="9">
    <location>
        <begin position="7"/>
        <end position="36"/>
    </location>
</feature>
<feature type="transmembrane region" description="Helical" evidence="9">
    <location>
        <begin position="85"/>
        <end position="105"/>
    </location>
</feature>
<evidence type="ECO:0000256" key="9">
    <source>
        <dbReference type="SAM" id="Phobius"/>
    </source>
</evidence>
<gene>
    <name evidence="10" type="primary">ND1</name>
</gene>
<name>A0A1W6S4J8_9EUPU</name>
<dbReference type="InterPro" id="IPR018086">
    <property type="entry name" value="NADH_UbQ_OxRdtase_su1_CS"/>
</dbReference>
<comment type="subcellular location">
    <subcellularLocation>
        <location evidence="1">Membrane</location>
        <topology evidence="1">Multi-pass membrane protein</topology>
    </subcellularLocation>
    <subcellularLocation>
        <location evidence="7">Mitochondrion inner membrane</location>
        <topology evidence="7">Multi-pass membrane protein</topology>
    </subcellularLocation>
</comment>
<dbReference type="PANTHER" id="PTHR11432:SF3">
    <property type="entry name" value="NADH-UBIQUINONE OXIDOREDUCTASE CHAIN 1"/>
    <property type="match status" value="1"/>
</dbReference>
<feature type="transmembrane region" description="Helical" evidence="9">
    <location>
        <begin position="184"/>
        <end position="204"/>
    </location>
</feature>
<keyword evidence="7" id="KW-0520">NAD</keyword>
<sequence length="318" mass="36051">MCTSFDLIIMIYIMVFSNLLASLLLCLCVLISVAYFTLLERKVLSYIQNRKGPNKVSFVGLLQPIADAIKLFSNESFLLIKSNKSLFFLAPMLGFMFCYMSWGLYPSVNQVFYIFLSVVLFLCLTSMNVYTVMGAGWSSNSIYTLLGAYRAGAQTISYEVTLVFIVLLPTMLCLSYNLRDMLGSSMMLFMIPMSLGIWFVISLAETNRAPFDFAEGESELVSGFNTEYHSVLFSLMFLAEYASILFMSMMAAVLFWAPSNTLFFVSFILLMSSAFLLSRGVFPRFRYDLLMMMCWKNLLPMVLSMFMLSVGFINITSP</sequence>
<dbReference type="EC" id="7.1.1.2" evidence="8"/>
<evidence type="ECO:0000256" key="5">
    <source>
        <dbReference type="ARBA" id="ARBA00022989"/>
    </source>
</evidence>
<feature type="transmembrane region" description="Helical" evidence="9">
    <location>
        <begin position="294"/>
        <end position="315"/>
    </location>
</feature>
<dbReference type="PROSITE" id="PS00668">
    <property type="entry name" value="COMPLEX1_ND1_2"/>
    <property type="match status" value="1"/>
</dbReference>
<geneLocation type="mitochondrion" evidence="10"/>
<keyword evidence="5 9" id="KW-1133">Transmembrane helix</keyword>
<evidence type="ECO:0000256" key="2">
    <source>
        <dbReference type="ARBA" id="ARBA00010535"/>
    </source>
</evidence>
<dbReference type="HAMAP" id="MF_01350">
    <property type="entry name" value="NDH1_NuoH"/>
    <property type="match status" value="1"/>
</dbReference>
<feature type="transmembrane region" description="Helical" evidence="9">
    <location>
        <begin position="231"/>
        <end position="256"/>
    </location>
</feature>
<comment type="catalytic activity">
    <reaction evidence="8">
        <text>a ubiquinone + NADH + 5 H(+)(in) = a ubiquinol + NAD(+) + 4 H(+)(out)</text>
        <dbReference type="Rhea" id="RHEA:29091"/>
        <dbReference type="Rhea" id="RHEA-COMP:9565"/>
        <dbReference type="Rhea" id="RHEA-COMP:9566"/>
        <dbReference type="ChEBI" id="CHEBI:15378"/>
        <dbReference type="ChEBI" id="CHEBI:16389"/>
        <dbReference type="ChEBI" id="CHEBI:17976"/>
        <dbReference type="ChEBI" id="CHEBI:57540"/>
        <dbReference type="ChEBI" id="CHEBI:57945"/>
        <dbReference type="EC" id="7.1.1.2"/>
    </reaction>
</comment>
<keyword evidence="6 9" id="KW-0472">Membrane</keyword>
<protein>
    <recommendedName>
        <fullName evidence="3 8">NADH-ubiquinone oxidoreductase chain 1</fullName>
        <ecNumber evidence="8">7.1.1.2</ecNumber>
    </recommendedName>
</protein>
<dbReference type="InterPro" id="IPR001694">
    <property type="entry name" value="NADH_UbQ_OxRdtase_su1/FPO"/>
</dbReference>
<evidence type="ECO:0000256" key="7">
    <source>
        <dbReference type="RuleBase" id="RU000471"/>
    </source>
</evidence>
<proteinExistence type="inferred from homology"/>
<feature type="transmembrane region" description="Helical" evidence="9">
    <location>
        <begin position="156"/>
        <end position="178"/>
    </location>
</feature>
<dbReference type="GO" id="GO:0003954">
    <property type="term" value="F:NADH dehydrogenase activity"/>
    <property type="evidence" value="ECO:0007669"/>
    <property type="project" value="TreeGrafter"/>
</dbReference>
<organism evidence="10">
    <name type="scientific">Mexistrophia reticulata</name>
    <dbReference type="NCBI Taxonomy" id="1780250"/>
    <lineage>
        <taxon>Eukaryota</taxon>
        <taxon>Metazoa</taxon>
        <taxon>Spiralia</taxon>
        <taxon>Lophotrochozoa</taxon>
        <taxon>Mollusca</taxon>
        <taxon>Gastropoda</taxon>
        <taxon>Heterobranchia</taxon>
        <taxon>Euthyneura</taxon>
        <taxon>Panpulmonata</taxon>
        <taxon>Eupulmonata</taxon>
        <taxon>Stylommatophora</taxon>
        <taxon>Helicina</taxon>
        <taxon>Urocoptoidea</taxon>
        <taxon>Cerionidae</taxon>
        <taxon>Mexistrophia</taxon>
    </lineage>
</organism>
<evidence type="ECO:0000313" key="10">
    <source>
        <dbReference type="EMBL" id="ARO74693.1"/>
    </source>
</evidence>
<evidence type="ECO:0000256" key="8">
    <source>
        <dbReference type="RuleBase" id="RU000473"/>
    </source>
</evidence>
<dbReference type="EMBL" id="KY205643">
    <property type="protein sequence ID" value="ARO74693.1"/>
    <property type="molecule type" value="Genomic_DNA"/>
</dbReference>
<dbReference type="GO" id="GO:0009060">
    <property type="term" value="P:aerobic respiration"/>
    <property type="evidence" value="ECO:0007669"/>
    <property type="project" value="TreeGrafter"/>
</dbReference>
<dbReference type="AlphaFoldDB" id="A0A1W6S4J8"/>
<dbReference type="GO" id="GO:0005743">
    <property type="term" value="C:mitochondrial inner membrane"/>
    <property type="evidence" value="ECO:0007669"/>
    <property type="project" value="UniProtKB-SubCell"/>
</dbReference>
<evidence type="ECO:0000256" key="4">
    <source>
        <dbReference type="ARBA" id="ARBA00022692"/>
    </source>
</evidence>
<accession>A0A1W6S4J8</accession>
<feature type="transmembrane region" description="Helical" evidence="9">
    <location>
        <begin position="262"/>
        <end position="282"/>
    </location>
</feature>
<dbReference type="GO" id="GO:0008137">
    <property type="term" value="F:NADH dehydrogenase (ubiquinone) activity"/>
    <property type="evidence" value="ECO:0007669"/>
    <property type="project" value="UniProtKB-EC"/>
</dbReference>
<evidence type="ECO:0000256" key="3">
    <source>
        <dbReference type="ARBA" id="ARBA00021009"/>
    </source>
</evidence>